<dbReference type="AlphaFoldDB" id="A0A919CJU9"/>
<evidence type="ECO:0000313" key="7">
    <source>
        <dbReference type="Proteomes" id="UP000644693"/>
    </source>
</evidence>
<protein>
    <submittedName>
        <fullName evidence="6">Membrane protein</fullName>
    </submittedName>
</protein>
<keyword evidence="3 5" id="KW-1133">Transmembrane helix</keyword>
<evidence type="ECO:0000256" key="1">
    <source>
        <dbReference type="ARBA" id="ARBA00004141"/>
    </source>
</evidence>
<feature type="transmembrane region" description="Helical" evidence="5">
    <location>
        <begin position="43"/>
        <end position="62"/>
    </location>
</feature>
<feature type="transmembrane region" description="Helical" evidence="5">
    <location>
        <begin position="12"/>
        <end position="31"/>
    </location>
</feature>
<feature type="transmembrane region" description="Helical" evidence="5">
    <location>
        <begin position="68"/>
        <end position="89"/>
    </location>
</feature>
<dbReference type="PANTHER" id="PTHR36460:SF1">
    <property type="entry name" value="UPF0132 DOMAIN PROTEIN (AFU_ORTHOLOGUE AFUA_3G10255)"/>
    <property type="match status" value="1"/>
</dbReference>
<comment type="caution">
    <text evidence="6">The sequence shown here is derived from an EMBL/GenBank/DDBJ whole genome shotgun (WGS) entry which is preliminary data.</text>
</comment>
<keyword evidence="4 5" id="KW-0472">Membrane</keyword>
<accession>A0A919CJU9</accession>
<sequence>MTKSSTGLEPNVAGVLCYVFGWLSGLIFLLLERDSEFVKFHARQSLALFGVLTVIAMVAPFIPFLGGLIAMLTSVVTFVAWIAMIVFAAQGKQVPVPVISELADQLR</sequence>
<dbReference type="PANTHER" id="PTHR36460">
    <property type="entry name" value="UPF0132 DOMAIN PROTEIN (AFU_ORTHOLOGUE AFUA_3G10255)"/>
    <property type="match status" value="1"/>
</dbReference>
<comment type="subcellular location">
    <subcellularLocation>
        <location evidence="1">Membrane</location>
        <topology evidence="1">Multi-pass membrane protein</topology>
    </subcellularLocation>
</comment>
<name>A0A919CJU9_9GAMM</name>
<dbReference type="Proteomes" id="UP000644693">
    <property type="component" value="Unassembled WGS sequence"/>
</dbReference>
<evidence type="ECO:0000256" key="4">
    <source>
        <dbReference type="ARBA" id="ARBA00023136"/>
    </source>
</evidence>
<dbReference type="Pfam" id="PF09685">
    <property type="entry name" value="MamF_MmsF"/>
    <property type="match status" value="1"/>
</dbReference>
<organism evidence="6 7">
    <name type="scientific">Parahalioglobus pacificus</name>
    <dbReference type="NCBI Taxonomy" id="930806"/>
    <lineage>
        <taxon>Bacteria</taxon>
        <taxon>Pseudomonadati</taxon>
        <taxon>Pseudomonadota</taxon>
        <taxon>Gammaproteobacteria</taxon>
        <taxon>Cellvibrionales</taxon>
        <taxon>Halieaceae</taxon>
        <taxon>Parahalioglobus</taxon>
    </lineage>
</organism>
<keyword evidence="2 5" id="KW-0812">Transmembrane</keyword>
<reference evidence="6" key="1">
    <citation type="journal article" date="2014" name="Int. J. Syst. Evol. Microbiol.">
        <title>Complete genome sequence of Corynebacterium casei LMG S-19264T (=DSM 44701T), isolated from a smear-ripened cheese.</title>
        <authorList>
            <consortium name="US DOE Joint Genome Institute (JGI-PGF)"/>
            <person name="Walter F."/>
            <person name="Albersmeier A."/>
            <person name="Kalinowski J."/>
            <person name="Ruckert C."/>
        </authorList>
    </citation>
    <scope>NUCLEOTIDE SEQUENCE</scope>
    <source>
        <strain evidence="6">KCTC 23430</strain>
    </source>
</reference>
<evidence type="ECO:0000313" key="6">
    <source>
        <dbReference type="EMBL" id="GHD30882.1"/>
    </source>
</evidence>
<evidence type="ECO:0000256" key="2">
    <source>
        <dbReference type="ARBA" id="ARBA00022692"/>
    </source>
</evidence>
<reference evidence="6" key="2">
    <citation type="submission" date="2020-09" db="EMBL/GenBank/DDBJ databases">
        <authorList>
            <person name="Sun Q."/>
            <person name="Kim S."/>
        </authorList>
    </citation>
    <scope>NUCLEOTIDE SEQUENCE</scope>
    <source>
        <strain evidence="6">KCTC 23430</strain>
    </source>
</reference>
<gene>
    <name evidence="6" type="ORF">GCM10007053_13140</name>
</gene>
<keyword evidence="7" id="KW-1185">Reference proteome</keyword>
<dbReference type="InterPro" id="IPR019109">
    <property type="entry name" value="MamF_MmsF"/>
</dbReference>
<dbReference type="EMBL" id="BMYM01000001">
    <property type="protein sequence ID" value="GHD30882.1"/>
    <property type="molecule type" value="Genomic_DNA"/>
</dbReference>
<evidence type="ECO:0000256" key="5">
    <source>
        <dbReference type="SAM" id="Phobius"/>
    </source>
</evidence>
<proteinExistence type="predicted"/>
<dbReference type="GO" id="GO:0016020">
    <property type="term" value="C:membrane"/>
    <property type="evidence" value="ECO:0007669"/>
    <property type="project" value="UniProtKB-SubCell"/>
</dbReference>
<dbReference type="RefSeq" id="WP_189476439.1">
    <property type="nucleotide sequence ID" value="NZ_BMYM01000001.1"/>
</dbReference>
<evidence type="ECO:0000256" key="3">
    <source>
        <dbReference type="ARBA" id="ARBA00022989"/>
    </source>
</evidence>